<evidence type="ECO:0000313" key="7">
    <source>
        <dbReference type="Proteomes" id="UP000472265"/>
    </source>
</evidence>
<organism evidence="6 7">
    <name type="scientific">Sparus aurata</name>
    <name type="common">Gilthead sea bream</name>
    <dbReference type="NCBI Taxonomy" id="8175"/>
    <lineage>
        <taxon>Eukaryota</taxon>
        <taxon>Metazoa</taxon>
        <taxon>Chordata</taxon>
        <taxon>Craniata</taxon>
        <taxon>Vertebrata</taxon>
        <taxon>Euteleostomi</taxon>
        <taxon>Actinopterygii</taxon>
        <taxon>Neopterygii</taxon>
        <taxon>Teleostei</taxon>
        <taxon>Neoteleostei</taxon>
        <taxon>Acanthomorphata</taxon>
        <taxon>Eupercaria</taxon>
        <taxon>Spariformes</taxon>
        <taxon>Sparidae</taxon>
        <taxon>Sparus</taxon>
    </lineage>
</organism>
<evidence type="ECO:0000256" key="4">
    <source>
        <dbReference type="ARBA" id="ARBA00023319"/>
    </source>
</evidence>
<evidence type="ECO:0000256" key="2">
    <source>
        <dbReference type="ARBA" id="ARBA00023130"/>
    </source>
</evidence>
<evidence type="ECO:0000256" key="3">
    <source>
        <dbReference type="ARBA" id="ARBA00023170"/>
    </source>
</evidence>
<dbReference type="GO" id="GO:0002250">
    <property type="term" value="P:adaptive immune response"/>
    <property type="evidence" value="ECO:0007669"/>
    <property type="project" value="UniProtKB-KW"/>
</dbReference>
<proteinExistence type="predicted"/>
<feature type="domain" description="Immunoglobulin V-set" evidence="5">
    <location>
        <begin position="33"/>
        <end position="115"/>
    </location>
</feature>
<dbReference type="GeneTree" id="ENSGT00940000177551"/>
<reference evidence="6" key="1">
    <citation type="submission" date="2025-08" db="UniProtKB">
        <authorList>
            <consortium name="Ensembl"/>
        </authorList>
    </citation>
    <scope>IDENTIFICATION</scope>
</reference>
<reference evidence="6" key="2">
    <citation type="submission" date="2025-09" db="UniProtKB">
        <authorList>
            <consortium name="Ensembl"/>
        </authorList>
    </citation>
    <scope>IDENTIFICATION</scope>
</reference>
<dbReference type="SUPFAM" id="SSF48726">
    <property type="entry name" value="Immunoglobulin"/>
    <property type="match status" value="1"/>
</dbReference>
<evidence type="ECO:0000313" key="6">
    <source>
        <dbReference type="Ensembl" id="ENSSAUP00010011061.1"/>
    </source>
</evidence>
<protein>
    <recommendedName>
        <fullName evidence="5">Immunoglobulin V-set domain-containing protein</fullName>
    </recommendedName>
</protein>
<dbReference type="InterPro" id="IPR051287">
    <property type="entry name" value="TCR_variable_region"/>
</dbReference>
<dbReference type="AlphaFoldDB" id="A0A671U9Q2"/>
<dbReference type="InterPro" id="IPR013783">
    <property type="entry name" value="Ig-like_fold"/>
</dbReference>
<dbReference type="PANTHER" id="PTHR19367:SF18">
    <property type="entry name" value="T CELL RECEPTOR ALPHA VARIABLE 16"/>
    <property type="match status" value="1"/>
</dbReference>
<dbReference type="InterPro" id="IPR036179">
    <property type="entry name" value="Ig-like_dom_sf"/>
</dbReference>
<dbReference type="Gene3D" id="2.60.40.10">
    <property type="entry name" value="Immunoglobulins"/>
    <property type="match status" value="1"/>
</dbReference>
<dbReference type="Pfam" id="PF07686">
    <property type="entry name" value="V-set"/>
    <property type="match status" value="1"/>
</dbReference>
<evidence type="ECO:0000259" key="5">
    <source>
        <dbReference type="SMART" id="SM00406"/>
    </source>
</evidence>
<dbReference type="SMART" id="SM00406">
    <property type="entry name" value="IGv"/>
    <property type="match status" value="1"/>
</dbReference>
<accession>A0A671U9Q2</accession>
<keyword evidence="2" id="KW-0391">Immunity</keyword>
<keyword evidence="7" id="KW-1185">Reference proteome</keyword>
<dbReference type="InterPro" id="IPR013106">
    <property type="entry name" value="Ig_V-set"/>
</dbReference>
<keyword evidence="1" id="KW-0732">Signal</keyword>
<dbReference type="InParanoid" id="A0A671U9Q2"/>
<keyword evidence="2" id="KW-1064">Adaptive immunity</keyword>
<sequence>MTALIHELFLPLGVGCEELSPDKNEESSLEDSTVTLSYTYSKQADSNDHFFWYQQYPGKPPEFLLYISGLNVTRPAESLKSDTKFSTKLSEEKRGVILQISSAAVTDSVVYYCAVSDFNSHDTENQIR</sequence>
<dbReference type="PANTHER" id="PTHR19367">
    <property type="entry name" value="T-CELL RECEPTOR ALPHA CHAIN V REGION"/>
    <property type="match status" value="1"/>
</dbReference>
<keyword evidence="3" id="KW-0675">Receptor</keyword>
<dbReference type="OMA" id="DTENQIR"/>
<keyword evidence="4" id="KW-0393">Immunoglobulin domain</keyword>
<evidence type="ECO:0000256" key="1">
    <source>
        <dbReference type="ARBA" id="ARBA00022729"/>
    </source>
</evidence>
<dbReference type="Ensembl" id="ENSSAUT00010011762.1">
    <property type="protein sequence ID" value="ENSSAUP00010011061.1"/>
    <property type="gene ID" value="ENSSAUG00010005336.1"/>
</dbReference>
<dbReference type="Proteomes" id="UP000472265">
    <property type="component" value="Unassembled WGS sequence"/>
</dbReference>
<name>A0A671U9Q2_SPAAU</name>